<keyword evidence="4 5" id="KW-0067">ATP-binding</keyword>
<evidence type="ECO:0000256" key="5">
    <source>
        <dbReference type="PROSITE-ProRule" id="PRU10141"/>
    </source>
</evidence>
<reference evidence="8 9" key="1">
    <citation type="submission" date="2007-02" db="EMBL/GenBank/DDBJ databases">
        <title>Complete sequence of chromosome of Shewanella baltica OS155.</title>
        <authorList>
            <consortium name="US DOE Joint Genome Institute"/>
            <person name="Copeland A."/>
            <person name="Lucas S."/>
            <person name="Lapidus A."/>
            <person name="Barry K."/>
            <person name="Detter J.C."/>
            <person name="Glavina del Rio T."/>
            <person name="Hammon N."/>
            <person name="Israni S."/>
            <person name="Dalin E."/>
            <person name="Tice H."/>
            <person name="Pitluck S."/>
            <person name="Sims D.R."/>
            <person name="Brettin T."/>
            <person name="Bruce D."/>
            <person name="Han C."/>
            <person name="Tapia R."/>
            <person name="Brainard J."/>
            <person name="Schmutz J."/>
            <person name="Larimer F."/>
            <person name="Land M."/>
            <person name="Hauser L."/>
            <person name="Kyrpides N."/>
            <person name="Mikhailova N."/>
            <person name="Brettar I."/>
            <person name="Klappenbach J."/>
            <person name="Konstantinidis K."/>
            <person name="Rodrigues J."/>
            <person name="Tiedje J."/>
            <person name="Richardson P."/>
        </authorList>
    </citation>
    <scope>NUCLEOTIDE SEQUENCE [LARGE SCALE GENOMIC DNA]</scope>
    <source>
        <strain evidence="9">OS155 / ATCC BAA-1091</strain>
    </source>
</reference>
<evidence type="ECO:0000313" key="8">
    <source>
        <dbReference type="EMBL" id="ABN61829.1"/>
    </source>
</evidence>
<dbReference type="GO" id="GO:0004674">
    <property type="term" value="F:protein serine/threonine kinase activity"/>
    <property type="evidence" value="ECO:0007669"/>
    <property type="project" value="UniProtKB-KW"/>
</dbReference>
<dbReference type="HOGENOM" id="CLU_417304_0_0_6"/>
<proteinExistence type="predicted"/>
<keyword evidence="8" id="KW-0723">Serine/threonine-protein kinase</keyword>
<protein>
    <submittedName>
        <fullName evidence="8">Serine/threonine protein kinase</fullName>
    </submittedName>
</protein>
<evidence type="ECO:0000256" key="6">
    <source>
        <dbReference type="SAM" id="MobiDB-lite"/>
    </source>
</evidence>
<evidence type="ECO:0000256" key="4">
    <source>
        <dbReference type="ARBA" id="ARBA00022840"/>
    </source>
</evidence>
<keyword evidence="2 5" id="KW-0547">Nucleotide-binding</keyword>
<keyword evidence="1" id="KW-0808">Transferase</keyword>
<dbReference type="STRING" id="325240.Sbal_2336"/>
<dbReference type="RefSeq" id="WP_011846901.1">
    <property type="nucleotide sequence ID" value="NC_009052.1"/>
</dbReference>
<gene>
    <name evidence="8" type="ordered locus">Sbal_2336</name>
</gene>
<dbReference type="PROSITE" id="PS00108">
    <property type="entry name" value="PROTEIN_KINASE_ST"/>
    <property type="match status" value="1"/>
</dbReference>
<name>A3D516_SHEB5</name>
<feature type="compositionally biased region" description="Basic and acidic residues" evidence="6">
    <location>
        <begin position="1"/>
        <end position="11"/>
    </location>
</feature>
<dbReference type="InterPro" id="IPR011009">
    <property type="entry name" value="Kinase-like_dom_sf"/>
</dbReference>
<feature type="region of interest" description="Disordered" evidence="6">
    <location>
        <begin position="1"/>
        <end position="37"/>
    </location>
</feature>
<organism evidence="8 9">
    <name type="scientific">Shewanella baltica (strain OS155 / ATCC BAA-1091)</name>
    <dbReference type="NCBI Taxonomy" id="325240"/>
    <lineage>
        <taxon>Bacteria</taxon>
        <taxon>Pseudomonadati</taxon>
        <taxon>Pseudomonadota</taxon>
        <taxon>Gammaproteobacteria</taxon>
        <taxon>Alteromonadales</taxon>
        <taxon>Shewanellaceae</taxon>
        <taxon>Shewanella</taxon>
    </lineage>
</organism>
<evidence type="ECO:0000259" key="7">
    <source>
        <dbReference type="PROSITE" id="PS50011"/>
    </source>
</evidence>
<keyword evidence="3 8" id="KW-0418">Kinase</keyword>
<dbReference type="PANTHER" id="PTHR43289:SF34">
    <property type="entry name" value="SERINE_THREONINE-PROTEIN KINASE YBDM-RELATED"/>
    <property type="match status" value="1"/>
</dbReference>
<dbReference type="GO" id="GO:0005524">
    <property type="term" value="F:ATP binding"/>
    <property type="evidence" value="ECO:0007669"/>
    <property type="project" value="UniProtKB-UniRule"/>
</dbReference>
<dbReference type="Gene3D" id="3.30.200.20">
    <property type="entry name" value="Phosphorylase Kinase, domain 1"/>
    <property type="match status" value="1"/>
</dbReference>
<dbReference type="SMART" id="SM00220">
    <property type="entry name" value="S_TKc"/>
    <property type="match status" value="1"/>
</dbReference>
<dbReference type="EMBL" id="CP000563">
    <property type="protein sequence ID" value="ABN61829.1"/>
    <property type="molecule type" value="Genomic_DNA"/>
</dbReference>
<keyword evidence="9" id="KW-1185">Reference proteome</keyword>
<evidence type="ECO:0000256" key="1">
    <source>
        <dbReference type="ARBA" id="ARBA00022679"/>
    </source>
</evidence>
<evidence type="ECO:0000313" key="9">
    <source>
        <dbReference type="Proteomes" id="UP000001557"/>
    </source>
</evidence>
<dbReference type="OrthoDB" id="9801841at2"/>
<dbReference type="InterPro" id="IPR008271">
    <property type="entry name" value="Ser/Thr_kinase_AS"/>
</dbReference>
<dbReference type="InterPro" id="IPR000719">
    <property type="entry name" value="Prot_kinase_dom"/>
</dbReference>
<dbReference type="Proteomes" id="UP000001557">
    <property type="component" value="Chromosome"/>
</dbReference>
<feature type="domain" description="Protein kinase" evidence="7">
    <location>
        <begin position="68"/>
        <end position="343"/>
    </location>
</feature>
<dbReference type="SUPFAM" id="SSF56112">
    <property type="entry name" value="Protein kinase-like (PK-like)"/>
    <property type="match status" value="1"/>
</dbReference>
<evidence type="ECO:0000256" key="3">
    <source>
        <dbReference type="ARBA" id="ARBA00022777"/>
    </source>
</evidence>
<dbReference type="Gene3D" id="1.10.510.10">
    <property type="entry name" value="Transferase(Phosphotransferase) domain 1"/>
    <property type="match status" value="1"/>
</dbReference>
<dbReference type="KEGG" id="sbl:Sbal_2336"/>
<dbReference type="PROSITE" id="PS00107">
    <property type="entry name" value="PROTEIN_KINASE_ATP"/>
    <property type="match status" value="1"/>
</dbReference>
<feature type="binding site" evidence="5">
    <location>
        <position position="103"/>
    </location>
    <ligand>
        <name>ATP</name>
        <dbReference type="ChEBI" id="CHEBI:30616"/>
    </ligand>
</feature>
<dbReference type="InterPro" id="IPR017441">
    <property type="entry name" value="Protein_kinase_ATP_BS"/>
</dbReference>
<feature type="compositionally biased region" description="Polar residues" evidence="6">
    <location>
        <begin position="18"/>
        <end position="31"/>
    </location>
</feature>
<dbReference type="CDD" id="cd14014">
    <property type="entry name" value="STKc_PknB_like"/>
    <property type="match status" value="1"/>
</dbReference>
<dbReference type="PANTHER" id="PTHR43289">
    <property type="entry name" value="MITOGEN-ACTIVATED PROTEIN KINASE KINASE KINASE 20-RELATED"/>
    <property type="match status" value="1"/>
</dbReference>
<sequence length="684" mass="77272">MLDSGRVRLADETDESSETSTQINTHINNSSEELDTSDKTLFIKSPTNTPIVDTPSVSLEGSTLKNRYYLESKIGSGGMSDVYRAKDIFLENTGIKDNHVVIKVLQSQFVNQPEALQLLLEEAHKTQLLSHPNIVSVFDVDSDQDRYFIVMEYLDGESLDQIIRRYKPKGLSLTAAMKLLEQIADALNYAHKRGIVHADLKPANIMVDRHGHIKILDFGVAHRMQLNYDAYAAAPLSQNSPINGFTPAYASTDLLAEKTPAVSDDVFSFACVIYELLTSKHPFDRMPADKAQAQHKIASKPSHLNVLQWLALKKALNFNTADRNISISSLMTHLKRELWKPTLATIAVLAVLGGVSYQIYAQENKVAQVQAKQTQFERDSRQLLAFADLDAKQFLATLPSLEMQDPIIRAGLLRQQRENIFSYVEQQVDLIFTDKQHDYPDYPKMQSLLSEARALYPDSYFLLTLNNNMVRGKQTAIDVLREQLASFLLQQNYSHQTNGNDIYKIVANFEHIDPQYSIQLQDNEIQAFIKAFDQAKQELDPIVLEQLINAGNLLFSGTEQTKTLISQGNQLKTAVKAMSIYHQAIAKGQQAAFPYSDATVFYQNAFTTLENLLVTSKNSADVDEVYQRFEAYTPIVPSDFSPYNELRKQLADKYLNLGSQLLEARKVKDAERQIRRANELMNNK</sequence>
<accession>A3D516</accession>
<dbReference type="Pfam" id="PF00069">
    <property type="entry name" value="Pkinase"/>
    <property type="match status" value="1"/>
</dbReference>
<dbReference type="AlphaFoldDB" id="A3D516"/>
<dbReference type="PROSITE" id="PS50011">
    <property type="entry name" value="PROTEIN_KINASE_DOM"/>
    <property type="match status" value="1"/>
</dbReference>
<evidence type="ECO:0000256" key="2">
    <source>
        <dbReference type="ARBA" id="ARBA00022741"/>
    </source>
</evidence>